<dbReference type="AlphaFoldDB" id="A0A3L6R0J9"/>
<dbReference type="STRING" id="4540.A0A3L6R0J9"/>
<evidence type="ECO:0000256" key="3">
    <source>
        <dbReference type="PROSITE-ProRule" id="PRU01131"/>
    </source>
</evidence>
<evidence type="ECO:0000313" key="8">
    <source>
        <dbReference type="Proteomes" id="UP000275267"/>
    </source>
</evidence>
<name>A0A3L6R0J9_PANMI</name>
<dbReference type="Pfam" id="PF04570">
    <property type="entry name" value="zf-FLZ"/>
    <property type="match status" value="1"/>
</dbReference>
<dbReference type="PANTHER" id="PTHR46868:SF3">
    <property type="entry name" value="FCS-LIKE ZINC FINGER 11"/>
    <property type="match status" value="1"/>
</dbReference>
<gene>
    <name evidence="7" type="ORF">C2845_PM08G03490</name>
</gene>
<feature type="domain" description="FLZ-type" evidence="6">
    <location>
        <begin position="346"/>
        <end position="389"/>
    </location>
</feature>
<keyword evidence="8" id="KW-1185">Reference proteome</keyword>
<dbReference type="GO" id="GO:0046872">
    <property type="term" value="F:metal ion binding"/>
    <property type="evidence" value="ECO:0007669"/>
    <property type="project" value="UniProtKB-KW"/>
</dbReference>
<feature type="zinc finger region" description="FLZ-type" evidence="3">
    <location>
        <begin position="346"/>
        <end position="389"/>
    </location>
</feature>
<evidence type="ECO:0000259" key="6">
    <source>
        <dbReference type="PROSITE" id="PS51795"/>
    </source>
</evidence>
<sequence length="417" mass="44058">MRCAQIQRHGVLLLTVLELATATRLQGGGTCAAGRGPHHLPQHSEATAAAPVLYRHHTRCKDCNSGTKARPLSQRGWMGPRRPAMLRRMVSDPAPDSSGGAGGGEARPRAGAALFAVPRLFVGFAAKRPSDGESSRSPTSPLDPKALLLRSPRSPRTWGAPGLVDALAGDATNCLLSPRLRLKSYSSLPKDCGGGYWHPELGKTMSCPAPDTAAAAGMSVPCSRFHHGDLKSGPEATQSDGAHLSNGKRHSFDLGKLPGPGSLPASIAAGAPRFIGSVSASEIEQSEDYTRIIARGPNPKTTHIFGDCILEPHTVGDSEEAAMEVEEGAAGCYFVVKRAAGAAPADFLRSCFTCKKKLEGNDIYIYRGEKAFCSATCRDQEIQLDEEAENNTASISPRSSCSSIHEDIFMAGMTVTT</sequence>
<feature type="chain" id="PRO_5018309897" description="FLZ-type domain-containing protein" evidence="5">
    <location>
        <begin position="23"/>
        <end position="417"/>
    </location>
</feature>
<evidence type="ECO:0000256" key="4">
    <source>
        <dbReference type="SAM" id="MobiDB-lite"/>
    </source>
</evidence>
<evidence type="ECO:0000256" key="1">
    <source>
        <dbReference type="ARBA" id="ARBA00009374"/>
    </source>
</evidence>
<comment type="caution">
    <text evidence="7">The sequence shown here is derived from an EMBL/GenBank/DDBJ whole genome shotgun (WGS) entry which is preliminary data.</text>
</comment>
<dbReference type="InterPro" id="IPR007650">
    <property type="entry name" value="Zf-FLZ_dom"/>
</dbReference>
<evidence type="ECO:0000256" key="2">
    <source>
        <dbReference type="ARBA" id="ARBA00022723"/>
    </source>
</evidence>
<feature type="region of interest" description="Disordered" evidence="4">
    <location>
        <begin position="229"/>
        <end position="253"/>
    </location>
</feature>
<reference evidence="8" key="1">
    <citation type="journal article" date="2019" name="Nat. Commun.">
        <title>The genome of broomcorn millet.</title>
        <authorList>
            <person name="Zou C."/>
            <person name="Miki D."/>
            <person name="Li D."/>
            <person name="Tang Q."/>
            <person name="Xiao L."/>
            <person name="Rajput S."/>
            <person name="Deng P."/>
            <person name="Jia W."/>
            <person name="Huang R."/>
            <person name="Zhang M."/>
            <person name="Sun Y."/>
            <person name="Hu J."/>
            <person name="Fu X."/>
            <person name="Schnable P.S."/>
            <person name="Li F."/>
            <person name="Zhang H."/>
            <person name="Feng B."/>
            <person name="Zhu X."/>
            <person name="Liu R."/>
            <person name="Schnable J.C."/>
            <person name="Zhu J.-K."/>
            <person name="Zhang H."/>
        </authorList>
    </citation>
    <scope>NUCLEOTIDE SEQUENCE [LARGE SCALE GENOMIC DNA]</scope>
</reference>
<dbReference type="InterPro" id="IPR044585">
    <property type="entry name" value="FLZ10/11"/>
</dbReference>
<accession>A0A3L6R0J9</accession>
<feature type="region of interest" description="Disordered" evidence="4">
    <location>
        <begin position="127"/>
        <end position="154"/>
    </location>
</feature>
<dbReference type="PANTHER" id="PTHR46868">
    <property type="entry name" value="FCS-LIKE ZINC FINGER 11"/>
    <property type="match status" value="1"/>
</dbReference>
<evidence type="ECO:0000313" key="7">
    <source>
        <dbReference type="EMBL" id="RLM92536.1"/>
    </source>
</evidence>
<keyword evidence="5" id="KW-0732">Signal</keyword>
<dbReference type="PROSITE" id="PS51795">
    <property type="entry name" value="ZF_FLZ"/>
    <property type="match status" value="1"/>
</dbReference>
<dbReference type="OrthoDB" id="685855at2759"/>
<keyword evidence="2" id="KW-0479">Metal-binding</keyword>
<protein>
    <recommendedName>
        <fullName evidence="6">FLZ-type domain-containing protein</fullName>
    </recommendedName>
</protein>
<proteinExistence type="inferred from homology"/>
<feature type="signal peptide" evidence="5">
    <location>
        <begin position="1"/>
        <end position="22"/>
    </location>
</feature>
<evidence type="ECO:0000256" key="5">
    <source>
        <dbReference type="SAM" id="SignalP"/>
    </source>
</evidence>
<comment type="similarity">
    <text evidence="1">Belongs to the FLZ family.</text>
</comment>
<dbReference type="EMBL" id="PQIB02000010">
    <property type="protein sequence ID" value="RLM92536.1"/>
    <property type="molecule type" value="Genomic_DNA"/>
</dbReference>
<dbReference type="Proteomes" id="UP000275267">
    <property type="component" value="Unassembled WGS sequence"/>
</dbReference>
<organism evidence="7 8">
    <name type="scientific">Panicum miliaceum</name>
    <name type="common">Proso millet</name>
    <name type="synonym">Broomcorn millet</name>
    <dbReference type="NCBI Taxonomy" id="4540"/>
    <lineage>
        <taxon>Eukaryota</taxon>
        <taxon>Viridiplantae</taxon>
        <taxon>Streptophyta</taxon>
        <taxon>Embryophyta</taxon>
        <taxon>Tracheophyta</taxon>
        <taxon>Spermatophyta</taxon>
        <taxon>Magnoliopsida</taxon>
        <taxon>Liliopsida</taxon>
        <taxon>Poales</taxon>
        <taxon>Poaceae</taxon>
        <taxon>PACMAD clade</taxon>
        <taxon>Panicoideae</taxon>
        <taxon>Panicodae</taxon>
        <taxon>Paniceae</taxon>
        <taxon>Panicinae</taxon>
        <taxon>Panicum</taxon>
        <taxon>Panicum sect. Panicum</taxon>
    </lineage>
</organism>